<organism evidence="5 6">
    <name type="scientific">Diabrotica balteata</name>
    <name type="common">Banded cucumber beetle</name>
    <dbReference type="NCBI Taxonomy" id="107213"/>
    <lineage>
        <taxon>Eukaryota</taxon>
        <taxon>Metazoa</taxon>
        <taxon>Ecdysozoa</taxon>
        <taxon>Arthropoda</taxon>
        <taxon>Hexapoda</taxon>
        <taxon>Insecta</taxon>
        <taxon>Pterygota</taxon>
        <taxon>Neoptera</taxon>
        <taxon>Endopterygota</taxon>
        <taxon>Coleoptera</taxon>
        <taxon>Polyphaga</taxon>
        <taxon>Cucujiformia</taxon>
        <taxon>Chrysomeloidea</taxon>
        <taxon>Chrysomelidae</taxon>
        <taxon>Galerucinae</taxon>
        <taxon>Diabroticina</taxon>
        <taxon>Diabroticites</taxon>
        <taxon>Diabrotica</taxon>
    </lineage>
</organism>
<evidence type="ECO:0000313" key="6">
    <source>
        <dbReference type="Proteomes" id="UP001153709"/>
    </source>
</evidence>
<evidence type="ECO:0000256" key="2">
    <source>
        <dbReference type="ARBA" id="ARBA00023125"/>
    </source>
</evidence>
<dbReference type="InterPro" id="IPR006600">
    <property type="entry name" value="HTH_CenpB_DNA-bd_dom"/>
</dbReference>
<keyword evidence="3" id="KW-0539">Nucleus</keyword>
<feature type="non-terminal residue" evidence="5">
    <location>
        <position position="270"/>
    </location>
</feature>
<accession>A0A9N9XA50</accession>
<protein>
    <recommendedName>
        <fullName evidence="4">HTH CENPB-type domain-containing protein</fullName>
    </recommendedName>
</protein>
<dbReference type="AlphaFoldDB" id="A0A9N9XA50"/>
<dbReference type="InterPro" id="IPR050863">
    <property type="entry name" value="CenT-Element_Derived"/>
</dbReference>
<comment type="subcellular location">
    <subcellularLocation>
        <location evidence="1">Nucleus</location>
    </subcellularLocation>
</comment>
<gene>
    <name evidence="5" type="ORF">DIABBA_LOCUS4667</name>
</gene>
<dbReference type="Pfam" id="PF03221">
    <property type="entry name" value="HTH_Tnp_Tc5"/>
    <property type="match status" value="1"/>
</dbReference>
<dbReference type="EMBL" id="OU898278">
    <property type="protein sequence ID" value="CAG9831030.1"/>
    <property type="molecule type" value="Genomic_DNA"/>
</dbReference>
<dbReference type="OrthoDB" id="6766063at2759"/>
<proteinExistence type="predicted"/>
<feature type="domain" description="HTH CENPB-type" evidence="4">
    <location>
        <begin position="68"/>
        <end position="143"/>
    </location>
</feature>
<keyword evidence="6" id="KW-1185">Reference proteome</keyword>
<dbReference type="InterPro" id="IPR009057">
    <property type="entry name" value="Homeodomain-like_sf"/>
</dbReference>
<reference evidence="5" key="1">
    <citation type="submission" date="2022-01" db="EMBL/GenBank/DDBJ databases">
        <authorList>
            <person name="King R."/>
        </authorList>
    </citation>
    <scope>NUCLEOTIDE SEQUENCE</scope>
</reference>
<dbReference type="InterPro" id="IPR007889">
    <property type="entry name" value="HTH_Psq"/>
</dbReference>
<dbReference type="PANTHER" id="PTHR19303:SF71">
    <property type="entry name" value="ZINC FINGER PHD-TYPE DOMAIN-CONTAINING PROTEIN"/>
    <property type="match status" value="1"/>
</dbReference>
<name>A0A9N9XA50_DIABA</name>
<evidence type="ECO:0000313" key="5">
    <source>
        <dbReference type="EMBL" id="CAG9831030.1"/>
    </source>
</evidence>
<keyword evidence="2" id="KW-0238">DNA-binding</keyword>
<dbReference type="GO" id="GO:0003677">
    <property type="term" value="F:DNA binding"/>
    <property type="evidence" value="ECO:0007669"/>
    <property type="project" value="UniProtKB-KW"/>
</dbReference>
<dbReference type="GO" id="GO:0005634">
    <property type="term" value="C:nucleus"/>
    <property type="evidence" value="ECO:0007669"/>
    <property type="project" value="UniProtKB-SubCell"/>
</dbReference>
<dbReference type="Gene3D" id="1.10.10.60">
    <property type="entry name" value="Homeodomain-like"/>
    <property type="match status" value="1"/>
</dbReference>
<dbReference type="PROSITE" id="PS51253">
    <property type="entry name" value="HTH_CENPB"/>
    <property type="match status" value="1"/>
</dbReference>
<dbReference type="PANTHER" id="PTHR19303">
    <property type="entry name" value="TRANSPOSON"/>
    <property type="match status" value="1"/>
</dbReference>
<evidence type="ECO:0000256" key="1">
    <source>
        <dbReference type="ARBA" id="ARBA00004123"/>
    </source>
</evidence>
<evidence type="ECO:0000256" key="3">
    <source>
        <dbReference type="ARBA" id="ARBA00023242"/>
    </source>
</evidence>
<dbReference type="SUPFAM" id="SSF46689">
    <property type="entry name" value="Homeodomain-like"/>
    <property type="match status" value="1"/>
</dbReference>
<evidence type="ECO:0000259" key="4">
    <source>
        <dbReference type="PROSITE" id="PS51253"/>
    </source>
</evidence>
<sequence length="270" mass="30617">MPRISLTPKPARNRQIWDKDKMKEAVTAVTEKKMGVKKASKHFDVPKTTLRRYVKEASTSEATEVHTKKLGRKPAIPEELENELVEYLKYMEAKFYGFTRLDVRRMAYQLAIRNGIQTNFRNEIAGRAWLDHFLRQHKDKLSIRKPTGTSYARAKGFTRERVNAFYDLLESEYSKHKYPGDRIWNVDETGLSVVQTKIPQGIASKGKRQICSLTAAERGSLVTVICSMSAGGSYVPPMLIFPRINMSDLLMKGAPPGSIGRAHPSGWVQS</sequence>
<dbReference type="Pfam" id="PF05225">
    <property type="entry name" value="HTH_psq"/>
    <property type="match status" value="1"/>
</dbReference>
<dbReference type="Proteomes" id="UP001153709">
    <property type="component" value="Chromosome 3"/>
</dbReference>